<accession>A0A6A5VSZ9</accession>
<reference evidence="2" key="1">
    <citation type="journal article" date="2020" name="Stud. Mycol.">
        <title>101 Dothideomycetes genomes: a test case for predicting lifestyles and emergence of pathogens.</title>
        <authorList>
            <person name="Haridas S."/>
            <person name="Albert R."/>
            <person name="Binder M."/>
            <person name="Bloem J."/>
            <person name="Labutti K."/>
            <person name="Salamov A."/>
            <person name="Andreopoulos B."/>
            <person name="Baker S."/>
            <person name="Barry K."/>
            <person name="Bills G."/>
            <person name="Bluhm B."/>
            <person name="Cannon C."/>
            <person name="Castanera R."/>
            <person name="Culley D."/>
            <person name="Daum C."/>
            <person name="Ezra D."/>
            <person name="Gonzalez J."/>
            <person name="Henrissat B."/>
            <person name="Kuo A."/>
            <person name="Liang C."/>
            <person name="Lipzen A."/>
            <person name="Lutzoni F."/>
            <person name="Magnuson J."/>
            <person name="Mondo S."/>
            <person name="Nolan M."/>
            <person name="Ohm R."/>
            <person name="Pangilinan J."/>
            <person name="Park H.-J."/>
            <person name="Ramirez L."/>
            <person name="Alfaro M."/>
            <person name="Sun H."/>
            <person name="Tritt A."/>
            <person name="Yoshinaga Y."/>
            <person name="Zwiers L.-H."/>
            <person name="Turgeon B."/>
            <person name="Goodwin S."/>
            <person name="Spatafora J."/>
            <person name="Crous P."/>
            <person name="Grigoriev I."/>
        </authorList>
    </citation>
    <scope>NUCLEOTIDE SEQUENCE</scope>
    <source>
        <strain evidence="2">CBS 107.79</strain>
    </source>
</reference>
<evidence type="ECO:0000256" key="1">
    <source>
        <dbReference type="SAM" id="SignalP"/>
    </source>
</evidence>
<sequence>MLLLLLLTALLLPTLLLAAPSSGPSCAPTAYTICTYTIDATPPDQHVHFTFTSTYTSLPASIVDPAVHGSVCDAASTADGNFPNEIPCTTGRASVEVDLRGRVGSGRYQVLHFWKCEGKNWMSSTPVDIDAASGGKTFQPENVRQMPCGAPTCP</sequence>
<feature type="chain" id="PRO_5025637905" description="AA1-like domain-containing protein" evidence="1">
    <location>
        <begin position="19"/>
        <end position="154"/>
    </location>
</feature>
<evidence type="ECO:0000313" key="3">
    <source>
        <dbReference type="Proteomes" id="UP000800036"/>
    </source>
</evidence>
<evidence type="ECO:0008006" key="4">
    <source>
        <dbReference type="Google" id="ProtNLM"/>
    </source>
</evidence>
<evidence type="ECO:0000313" key="2">
    <source>
        <dbReference type="EMBL" id="KAF1980035.1"/>
    </source>
</evidence>
<protein>
    <recommendedName>
        <fullName evidence="4">AA1-like domain-containing protein</fullName>
    </recommendedName>
</protein>
<dbReference type="OrthoDB" id="3763539at2759"/>
<dbReference type="Proteomes" id="UP000800036">
    <property type="component" value="Unassembled WGS sequence"/>
</dbReference>
<keyword evidence="3" id="KW-1185">Reference proteome</keyword>
<keyword evidence="1" id="KW-0732">Signal</keyword>
<organism evidence="2 3">
    <name type="scientific">Bimuria novae-zelandiae CBS 107.79</name>
    <dbReference type="NCBI Taxonomy" id="1447943"/>
    <lineage>
        <taxon>Eukaryota</taxon>
        <taxon>Fungi</taxon>
        <taxon>Dikarya</taxon>
        <taxon>Ascomycota</taxon>
        <taxon>Pezizomycotina</taxon>
        <taxon>Dothideomycetes</taxon>
        <taxon>Pleosporomycetidae</taxon>
        <taxon>Pleosporales</taxon>
        <taxon>Massarineae</taxon>
        <taxon>Didymosphaeriaceae</taxon>
        <taxon>Bimuria</taxon>
    </lineage>
</organism>
<name>A0A6A5VSZ9_9PLEO</name>
<feature type="signal peptide" evidence="1">
    <location>
        <begin position="1"/>
        <end position="18"/>
    </location>
</feature>
<proteinExistence type="predicted"/>
<dbReference type="EMBL" id="ML976656">
    <property type="protein sequence ID" value="KAF1980035.1"/>
    <property type="molecule type" value="Genomic_DNA"/>
</dbReference>
<dbReference type="AlphaFoldDB" id="A0A6A5VSZ9"/>
<gene>
    <name evidence="2" type="ORF">BU23DRAFT_594393</name>
</gene>